<reference evidence="2" key="1">
    <citation type="submission" date="2019-08" db="EMBL/GenBank/DDBJ databases">
        <authorList>
            <person name="Kucharzyk K."/>
            <person name="Murdoch R.W."/>
            <person name="Higgins S."/>
            <person name="Loffler F."/>
        </authorList>
    </citation>
    <scope>NUCLEOTIDE SEQUENCE</scope>
</reference>
<feature type="domain" description="PIN" evidence="1">
    <location>
        <begin position="5"/>
        <end position="118"/>
    </location>
</feature>
<comment type="caution">
    <text evidence="2">The sequence shown here is derived from an EMBL/GenBank/DDBJ whole genome shotgun (WGS) entry which is preliminary data.</text>
</comment>
<dbReference type="EMBL" id="VSSQ01006306">
    <property type="protein sequence ID" value="MPM32238.1"/>
    <property type="molecule type" value="Genomic_DNA"/>
</dbReference>
<dbReference type="InterPro" id="IPR002716">
    <property type="entry name" value="PIN_dom"/>
</dbReference>
<name>A0A644YW53_9ZZZZ</name>
<protein>
    <recommendedName>
        <fullName evidence="1">PIN domain-containing protein</fullName>
    </recommendedName>
</protein>
<proteinExistence type="predicted"/>
<dbReference type="Pfam" id="PF13470">
    <property type="entry name" value="PIN_3"/>
    <property type="match status" value="1"/>
</dbReference>
<gene>
    <name evidence="2" type="ORF">SDC9_78800</name>
</gene>
<organism evidence="2">
    <name type="scientific">bioreactor metagenome</name>
    <dbReference type="NCBI Taxonomy" id="1076179"/>
    <lineage>
        <taxon>unclassified sequences</taxon>
        <taxon>metagenomes</taxon>
        <taxon>ecological metagenomes</taxon>
    </lineage>
</organism>
<sequence>MMKNLLVDNNIVVDLLAKREPFYRDAQELFTLADEKKVTLSISALTFVNTHYLLSKGLNADDVRKVLIKFKILVKVLPLEDKILELALASDFTDFEDAIQYHTAMENNQEIIITRNKKDFITAKLPVLTAKEYINR</sequence>
<dbReference type="AlphaFoldDB" id="A0A644YW53"/>
<dbReference type="Gene3D" id="3.40.50.1010">
    <property type="entry name" value="5'-nuclease"/>
    <property type="match status" value="1"/>
</dbReference>
<evidence type="ECO:0000313" key="2">
    <source>
        <dbReference type="EMBL" id="MPM32238.1"/>
    </source>
</evidence>
<evidence type="ECO:0000259" key="1">
    <source>
        <dbReference type="Pfam" id="PF13470"/>
    </source>
</evidence>
<dbReference type="SUPFAM" id="SSF88723">
    <property type="entry name" value="PIN domain-like"/>
    <property type="match status" value="1"/>
</dbReference>
<dbReference type="InterPro" id="IPR029060">
    <property type="entry name" value="PIN-like_dom_sf"/>
</dbReference>
<accession>A0A644YW53</accession>